<gene>
    <name evidence="1" type="ORF">GCM10011514_23640</name>
</gene>
<reference evidence="1" key="2">
    <citation type="submission" date="2020-09" db="EMBL/GenBank/DDBJ databases">
        <authorList>
            <person name="Sun Q."/>
            <person name="Zhou Y."/>
        </authorList>
    </citation>
    <scope>NUCLEOTIDE SEQUENCE</scope>
    <source>
        <strain evidence="1">CGMCC 1.15958</strain>
    </source>
</reference>
<protein>
    <submittedName>
        <fullName evidence="1">Uncharacterized protein</fullName>
    </submittedName>
</protein>
<dbReference type="EMBL" id="BMKK01000004">
    <property type="protein sequence ID" value="GGD58931.1"/>
    <property type="molecule type" value="Genomic_DNA"/>
</dbReference>
<accession>A0A917DPM4</accession>
<comment type="caution">
    <text evidence="1">The sequence shown here is derived from an EMBL/GenBank/DDBJ whole genome shotgun (WGS) entry which is preliminary data.</text>
</comment>
<dbReference type="RefSeq" id="WP_188766292.1">
    <property type="nucleotide sequence ID" value="NZ_BMKK01000004.1"/>
</dbReference>
<proteinExistence type="predicted"/>
<dbReference type="Proteomes" id="UP000609064">
    <property type="component" value="Unassembled WGS sequence"/>
</dbReference>
<keyword evidence="2" id="KW-1185">Reference proteome</keyword>
<sequence length="135" mass="16231">MTTSKMHQLNHAHFEHKLWRNELELVAQEATFFLKTLDEYKTKTIAQSHDSLIVAEFVKQFHHFQRLTKRLLEELTVVEKEIAQGVMADNILDGEQRKDRAYLNEEMKYFESDYRETKYRFRNFIATYEPAQSLN</sequence>
<organism evidence="1 2">
    <name type="scientific">Emticicia aquatilis</name>
    <dbReference type="NCBI Taxonomy" id="1537369"/>
    <lineage>
        <taxon>Bacteria</taxon>
        <taxon>Pseudomonadati</taxon>
        <taxon>Bacteroidota</taxon>
        <taxon>Cytophagia</taxon>
        <taxon>Cytophagales</taxon>
        <taxon>Leadbetterellaceae</taxon>
        <taxon>Emticicia</taxon>
    </lineage>
</organism>
<evidence type="ECO:0000313" key="2">
    <source>
        <dbReference type="Proteomes" id="UP000609064"/>
    </source>
</evidence>
<reference evidence="1" key="1">
    <citation type="journal article" date="2014" name="Int. J. Syst. Evol. Microbiol.">
        <title>Complete genome sequence of Corynebacterium casei LMG S-19264T (=DSM 44701T), isolated from a smear-ripened cheese.</title>
        <authorList>
            <consortium name="US DOE Joint Genome Institute (JGI-PGF)"/>
            <person name="Walter F."/>
            <person name="Albersmeier A."/>
            <person name="Kalinowski J."/>
            <person name="Ruckert C."/>
        </authorList>
    </citation>
    <scope>NUCLEOTIDE SEQUENCE</scope>
    <source>
        <strain evidence="1">CGMCC 1.15958</strain>
    </source>
</reference>
<dbReference type="AlphaFoldDB" id="A0A917DPM4"/>
<name>A0A917DPM4_9BACT</name>
<evidence type="ECO:0000313" key="1">
    <source>
        <dbReference type="EMBL" id="GGD58931.1"/>
    </source>
</evidence>